<organism evidence="2 3">
    <name type="scientific">Prorocentrum cordatum</name>
    <dbReference type="NCBI Taxonomy" id="2364126"/>
    <lineage>
        <taxon>Eukaryota</taxon>
        <taxon>Sar</taxon>
        <taxon>Alveolata</taxon>
        <taxon>Dinophyceae</taxon>
        <taxon>Prorocentrales</taxon>
        <taxon>Prorocentraceae</taxon>
        <taxon>Prorocentrum</taxon>
    </lineage>
</organism>
<feature type="region of interest" description="Disordered" evidence="1">
    <location>
        <begin position="1"/>
        <end position="84"/>
    </location>
</feature>
<feature type="non-terminal residue" evidence="2">
    <location>
        <position position="1"/>
    </location>
</feature>
<accession>A0ABN9R5I2</accession>
<evidence type="ECO:0000256" key="1">
    <source>
        <dbReference type="SAM" id="MobiDB-lite"/>
    </source>
</evidence>
<feature type="compositionally biased region" description="Low complexity" evidence="1">
    <location>
        <begin position="43"/>
        <end position="59"/>
    </location>
</feature>
<reference evidence="2" key="1">
    <citation type="submission" date="2023-10" db="EMBL/GenBank/DDBJ databases">
        <authorList>
            <person name="Chen Y."/>
            <person name="Shah S."/>
            <person name="Dougan E. K."/>
            <person name="Thang M."/>
            <person name="Chan C."/>
        </authorList>
    </citation>
    <scope>NUCLEOTIDE SEQUENCE [LARGE SCALE GENOMIC DNA]</scope>
</reference>
<evidence type="ECO:0000313" key="3">
    <source>
        <dbReference type="Proteomes" id="UP001189429"/>
    </source>
</evidence>
<evidence type="ECO:0000313" key="2">
    <source>
        <dbReference type="EMBL" id="CAK0812959.1"/>
    </source>
</evidence>
<gene>
    <name evidence="2" type="ORF">PCOR1329_LOCUS17060</name>
</gene>
<dbReference type="Proteomes" id="UP001189429">
    <property type="component" value="Unassembled WGS sequence"/>
</dbReference>
<feature type="region of interest" description="Disordered" evidence="1">
    <location>
        <begin position="349"/>
        <end position="370"/>
    </location>
</feature>
<protein>
    <submittedName>
        <fullName evidence="2">Uncharacterized protein</fullName>
    </submittedName>
</protein>
<proteinExistence type="predicted"/>
<sequence length="392" mass="41937">ARAGGAALLAGGGGCPARASARGVRGQMALRSPPGSARSYGQGPRALRPSPRSLPPASGRRSRSTRGSGRGGGRLRQLRAAGGGARQVLCGLRRPGRRAAGAAAVLHLRAAPLRPRALLRHLRPPRGGGGPRPALPPRLPQPLPALRAGGLAAELEGVAAGPHASPRALSPRTVASILSQVSPRSPRMGRRGRPDWVPPLSAYGARSPRADTLGNGIPEYQQEERPHMWPSAWPGTPPMMMMLQPSPGRSVRSHYAASSAATSVDDLQIVPYSGEAPRGKNKRHQLPEIRADFVDLRWSPLALLLAPPLAPSARQGGGGPVQIQEIHADLRQLLLLLFLFFLYSRRPATPRPSHPRRRRSGLNAIVSSPRTARCSPRTARSWAWRCWRTTQR</sequence>
<dbReference type="EMBL" id="CAUYUJ010005258">
    <property type="protein sequence ID" value="CAK0812959.1"/>
    <property type="molecule type" value="Genomic_DNA"/>
</dbReference>
<feature type="region of interest" description="Disordered" evidence="1">
    <location>
        <begin position="179"/>
        <end position="212"/>
    </location>
</feature>
<keyword evidence="3" id="KW-1185">Reference proteome</keyword>
<name>A0ABN9R5I2_9DINO</name>
<comment type="caution">
    <text evidence="2">The sequence shown here is derived from an EMBL/GenBank/DDBJ whole genome shotgun (WGS) entry which is preliminary data.</text>
</comment>